<keyword evidence="9" id="KW-1185">Reference proteome</keyword>
<accession>A0AAD7YSS7</accession>
<feature type="compositionally biased region" description="Acidic residues" evidence="6">
    <location>
        <begin position="520"/>
        <end position="536"/>
    </location>
</feature>
<evidence type="ECO:0000256" key="3">
    <source>
        <dbReference type="ARBA" id="ARBA00015817"/>
    </source>
</evidence>
<sequence>MNEEIDEYDIYHQDFTTVSEWEVFIARIEEVLNEWRLSKSSLTKLSGEYTKKWTSKSEEIQFQSNKFILSYHTLERAKSPENSEETDDKSFLLDLHNGIWESTTNFIDDLDGSPFPVSSWYGLKRYIMLCSYSNTPLVDGNLIKLVMSTANIAFANIDCGVPFFVKIREHWQPTYLGFYEDSEHKVSFDTIHLKRISNQCSHLSGLVSLFKSKIASPVALDAVVVSTKFSYELREVDAFAWKKRTQSNEFLSVDGFDVKKLLELPFGSDKNPIHSVLLNAIWPKFRECAIVDSSTFSEIDPLMAPTWTITLKMRDTFNCQLSETINKVMDLLDNNNLLMDTLGLSKSLGLVNPLHKITEAPITISKLVKAAMGQSRHMTDFKGPIADELLMPLLYYVFPDAVEDNTFNYPEQLEVEFKPVDGEQKLCGYVKTSPEDGLVWRVSVTAARLFDAGGLPYLAHLWYEFCQELQYRWEHSILVPGVAEGAPNARTCLLHQKLQLLNCCIRRALEGTGSVPGNSSEDEFFDCSEGENDEQLPWDRPVGRLSRFGDAVMKNGAPLYIPRTQDPAPKTEDQLEEDAELMVRLGDDAKASELRARMMSASLLSDMEAFKAANPGAELCDFVRWYSPRDWKPDGGGALGDRMLLPGNAWAEAWSVARPVPAARQRRLFDETREAEQVLHFLRSRSVSSAAELLLPAILRAGAVKAHEEGVPHGSTTLGGVDTRRTFEIAARELHDAEREACRALCLRTVLGTSEEGKPLDVAGRSRVLGAAGGALPAPARREFTLRVRDCVAPQAMRAALASDMTIIGAFTERVVCL</sequence>
<dbReference type="GO" id="GO:0005096">
    <property type="term" value="F:GTPase activator activity"/>
    <property type="evidence" value="ECO:0007669"/>
    <property type="project" value="UniProtKB-KW"/>
</dbReference>
<organism evidence="8 9">
    <name type="scientific">Mythimna separata</name>
    <name type="common">Oriental armyworm</name>
    <name type="synonym">Pseudaletia separata</name>
    <dbReference type="NCBI Taxonomy" id="271217"/>
    <lineage>
        <taxon>Eukaryota</taxon>
        <taxon>Metazoa</taxon>
        <taxon>Ecdysozoa</taxon>
        <taxon>Arthropoda</taxon>
        <taxon>Hexapoda</taxon>
        <taxon>Insecta</taxon>
        <taxon>Pterygota</taxon>
        <taxon>Neoptera</taxon>
        <taxon>Endopterygota</taxon>
        <taxon>Lepidoptera</taxon>
        <taxon>Glossata</taxon>
        <taxon>Ditrysia</taxon>
        <taxon>Noctuoidea</taxon>
        <taxon>Noctuidae</taxon>
        <taxon>Noctuinae</taxon>
        <taxon>Hadenini</taxon>
        <taxon>Mythimna</taxon>
    </lineage>
</organism>
<comment type="similarity">
    <text evidence="2">Belongs to the Rab3-GAP catalytic subunit family.</text>
</comment>
<keyword evidence="5" id="KW-0963">Cytoplasm</keyword>
<dbReference type="Proteomes" id="UP001231518">
    <property type="component" value="Chromosome 10"/>
</dbReference>
<evidence type="ECO:0000256" key="2">
    <source>
        <dbReference type="ARBA" id="ARBA00008856"/>
    </source>
</evidence>
<evidence type="ECO:0000313" key="9">
    <source>
        <dbReference type="Proteomes" id="UP001231518"/>
    </source>
</evidence>
<dbReference type="PANTHER" id="PTHR21422">
    <property type="entry name" value="RAB3 GTPASE-ACTIVATING PROTEIN CATALYTIC SUBUNIT"/>
    <property type="match status" value="1"/>
</dbReference>
<dbReference type="EMBL" id="JARGEI010000009">
    <property type="protein sequence ID" value="KAJ8726562.1"/>
    <property type="molecule type" value="Genomic_DNA"/>
</dbReference>
<comment type="caution">
    <text evidence="8">The sequence shown here is derived from an EMBL/GenBank/DDBJ whole genome shotgun (WGS) entry which is preliminary data.</text>
</comment>
<dbReference type="InterPro" id="IPR045700">
    <property type="entry name" value="Rab3GAP1"/>
</dbReference>
<protein>
    <recommendedName>
        <fullName evidence="3">Rab3 GTPase-activating protein catalytic subunit</fullName>
    </recommendedName>
</protein>
<feature type="domain" description="Rab3GAP catalytic subunit conserved" evidence="7">
    <location>
        <begin position="541"/>
        <end position="682"/>
    </location>
</feature>
<evidence type="ECO:0000313" key="8">
    <source>
        <dbReference type="EMBL" id="KAJ8726562.1"/>
    </source>
</evidence>
<dbReference type="InterPro" id="IPR026147">
    <property type="entry name" value="Rab3GAP1_conserved"/>
</dbReference>
<proteinExistence type="inferred from homology"/>
<gene>
    <name evidence="8" type="ORF">PYW07_001260</name>
</gene>
<dbReference type="PANTHER" id="PTHR21422:SF9">
    <property type="entry name" value="RAB3 GTPASE-ACTIVATING PROTEIN CATALYTIC SUBUNIT"/>
    <property type="match status" value="1"/>
</dbReference>
<evidence type="ECO:0000256" key="5">
    <source>
        <dbReference type="ARBA" id="ARBA00022490"/>
    </source>
</evidence>
<dbReference type="Pfam" id="PF13890">
    <property type="entry name" value="Rab3-GTPase_cat"/>
    <property type="match status" value="1"/>
</dbReference>
<evidence type="ECO:0000256" key="4">
    <source>
        <dbReference type="ARBA" id="ARBA00022468"/>
    </source>
</evidence>
<evidence type="ECO:0000259" key="7">
    <source>
        <dbReference type="Pfam" id="PF13890"/>
    </source>
</evidence>
<dbReference type="GO" id="GO:0005737">
    <property type="term" value="C:cytoplasm"/>
    <property type="evidence" value="ECO:0007669"/>
    <property type="project" value="UniProtKB-SubCell"/>
</dbReference>
<keyword evidence="4" id="KW-0343">GTPase activation</keyword>
<comment type="subcellular location">
    <subcellularLocation>
        <location evidence="1">Cytoplasm</location>
    </subcellularLocation>
</comment>
<evidence type="ECO:0000256" key="6">
    <source>
        <dbReference type="SAM" id="MobiDB-lite"/>
    </source>
</evidence>
<evidence type="ECO:0000256" key="1">
    <source>
        <dbReference type="ARBA" id="ARBA00004496"/>
    </source>
</evidence>
<name>A0AAD7YSS7_MYTSE</name>
<reference evidence="8" key="1">
    <citation type="submission" date="2023-03" db="EMBL/GenBank/DDBJ databases">
        <title>Chromosome-level genomes of two armyworms, Mythimna separata and Mythimna loreyi, provide insights into the biosynthesis and reception of sex pheromones.</title>
        <authorList>
            <person name="Zhao H."/>
        </authorList>
    </citation>
    <scope>NUCLEOTIDE SEQUENCE</scope>
    <source>
        <strain evidence="8">BeijingLab</strain>
        <tissue evidence="8">Pupa</tissue>
    </source>
</reference>
<feature type="region of interest" description="Disordered" evidence="6">
    <location>
        <begin position="516"/>
        <end position="539"/>
    </location>
</feature>
<dbReference type="AlphaFoldDB" id="A0AAD7YSS7"/>